<feature type="transmembrane region" description="Helical" evidence="6">
    <location>
        <begin position="445"/>
        <end position="465"/>
    </location>
</feature>
<evidence type="ECO:0000259" key="7">
    <source>
        <dbReference type="SMART" id="SM00014"/>
    </source>
</evidence>
<name>A0A1C5ISR4_9ACTN</name>
<evidence type="ECO:0000256" key="5">
    <source>
        <dbReference type="ARBA" id="ARBA00023136"/>
    </source>
</evidence>
<dbReference type="AlphaFoldDB" id="A0A1C5ISR4"/>
<evidence type="ECO:0000256" key="6">
    <source>
        <dbReference type="SAM" id="Phobius"/>
    </source>
</evidence>
<dbReference type="Gene3D" id="1.20.144.10">
    <property type="entry name" value="Phosphatidic acid phosphatase type 2/haloperoxidase"/>
    <property type="match status" value="1"/>
</dbReference>
<protein>
    <recommendedName>
        <fullName evidence="7">Phosphatidic acid phosphatase type 2/haloperoxidase domain-containing protein</fullName>
    </recommendedName>
</protein>
<feature type="transmembrane region" description="Helical" evidence="6">
    <location>
        <begin position="224"/>
        <end position="246"/>
    </location>
</feature>
<dbReference type="InterPro" id="IPR036938">
    <property type="entry name" value="PAP2/HPO_sf"/>
</dbReference>
<sequence length="525" mass="54760">MTARTRRPSPASLLSLAVSGGLLAALSLWARHRPPGPAERDLFRLLNQLPAAFTPALVAVMSLGSYPAVLVAAATATAARRFRLARDLLLAGNLGYWSAVLIRSVVARRRPAGYLPDVRLPAHVPDGYGYPSGHVAVVTALGLVLAPTLPRRWRWPVWVAVAAVGLARIHVGAHLPVDVLGGALVGWFSAGLTRLLPGHPAAEGHPDRPTGRQGWLGRYGRRDVFLLVMLGALAYLLLHQLAQVRLAAHTLAHARPGWAAATLLAAAATYPLSAAALRLATAERVPLRETVLVQVAAAFANRVAPGSVGGVALGVRYLRRRGLSVPAAATAVAVTRVAGVLSVVLLLPVLLPFARTTGRHLTVAATRSTTVLLVASGVLALVAAALAVPRLRARIRSARHQVADAVRVLRHSGRIRRLILVSVGLTLSYGACLWFALLAVGLPVALAPVPAVVLVCIVGEGVATAAPTPGGLGATEAALVSGLLLAGIPVVTAVAGVLVYRLASFWIPVVPGYVALRLLVRRNLV</sequence>
<dbReference type="SUPFAM" id="SSF48317">
    <property type="entry name" value="Acid phosphatase/Vanadium-dependent haloperoxidase"/>
    <property type="match status" value="1"/>
</dbReference>
<evidence type="ECO:0000313" key="8">
    <source>
        <dbReference type="EMBL" id="SCG61408.1"/>
    </source>
</evidence>
<dbReference type="SMART" id="SM00014">
    <property type="entry name" value="acidPPc"/>
    <property type="match status" value="1"/>
</dbReference>
<dbReference type="PANTHER" id="PTHR39087">
    <property type="entry name" value="UPF0104 MEMBRANE PROTEIN MJ1595"/>
    <property type="match status" value="1"/>
</dbReference>
<reference evidence="8 9" key="1">
    <citation type="submission" date="2016-06" db="EMBL/GenBank/DDBJ databases">
        <authorList>
            <person name="Kjaerup R.B."/>
            <person name="Dalgaard T.S."/>
            <person name="Juul-Madsen H.R."/>
        </authorList>
    </citation>
    <scope>NUCLEOTIDE SEQUENCE [LARGE SCALE GENOMIC DNA]</scope>
    <source>
        <strain evidence="8 9">DSM 45097</strain>
    </source>
</reference>
<dbReference type="InterPro" id="IPR022791">
    <property type="entry name" value="L-PG_synthase/AglD"/>
</dbReference>
<keyword evidence="4 6" id="KW-1133">Transmembrane helix</keyword>
<accession>A0A1C5ISR4</accession>
<organism evidence="8 9">
    <name type="scientific">Micromonospora siamensis</name>
    <dbReference type="NCBI Taxonomy" id="299152"/>
    <lineage>
        <taxon>Bacteria</taxon>
        <taxon>Bacillati</taxon>
        <taxon>Actinomycetota</taxon>
        <taxon>Actinomycetes</taxon>
        <taxon>Micromonosporales</taxon>
        <taxon>Micromonosporaceae</taxon>
        <taxon>Micromonospora</taxon>
    </lineage>
</organism>
<feature type="transmembrane region" description="Helical" evidence="6">
    <location>
        <begin position="88"/>
        <end position="107"/>
    </location>
</feature>
<feature type="transmembrane region" description="Helical" evidence="6">
    <location>
        <begin position="127"/>
        <end position="145"/>
    </location>
</feature>
<evidence type="ECO:0000313" key="9">
    <source>
        <dbReference type="Proteomes" id="UP000198210"/>
    </source>
</evidence>
<dbReference type="Pfam" id="PF01569">
    <property type="entry name" value="PAP2"/>
    <property type="match status" value="1"/>
</dbReference>
<comment type="subcellular location">
    <subcellularLocation>
        <location evidence="1">Cell membrane</location>
        <topology evidence="1">Multi-pass membrane protein</topology>
    </subcellularLocation>
</comment>
<evidence type="ECO:0000256" key="2">
    <source>
        <dbReference type="ARBA" id="ARBA00022475"/>
    </source>
</evidence>
<feature type="transmembrane region" description="Helical" evidence="6">
    <location>
        <begin position="371"/>
        <end position="389"/>
    </location>
</feature>
<keyword evidence="2" id="KW-1003">Cell membrane</keyword>
<dbReference type="EMBL" id="LT607751">
    <property type="protein sequence ID" value="SCG61408.1"/>
    <property type="molecule type" value="Genomic_DNA"/>
</dbReference>
<dbReference type="NCBIfam" id="TIGR00374">
    <property type="entry name" value="flippase-like domain"/>
    <property type="match status" value="1"/>
</dbReference>
<dbReference type="Proteomes" id="UP000198210">
    <property type="component" value="Chromosome I"/>
</dbReference>
<keyword evidence="9" id="KW-1185">Reference proteome</keyword>
<gene>
    <name evidence="8" type="ORF">GA0074704_3772</name>
</gene>
<feature type="transmembrane region" description="Helical" evidence="6">
    <location>
        <begin position="418"/>
        <end position="439"/>
    </location>
</feature>
<dbReference type="GO" id="GO:0005886">
    <property type="term" value="C:plasma membrane"/>
    <property type="evidence" value="ECO:0007669"/>
    <property type="project" value="UniProtKB-SubCell"/>
</dbReference>
<evidence type="ECO:0000256" key="4">
    <source>
        <dbReference type="ARBA" id="ARBA00022989"/>
    </source>
</evidence>
<evidence type="ECO:0000256" key="3">
    <source>
        <dbReference type="ARBA" id="ARBA00022692"/>
    </source>
</evidence>
<dbReference type="PANTHER" id="PTHR39087:SF2">
    <property type="entry name" value="UPF0104 MEMBRANE PROTEIN MJ1595"/>
    <property type="match status" value="1"/>
</dbReference>
<feature type="domain" description="Phosphatidic acid phosphatase type 2/haloperoxidase" evidence="7">
    <location>
        <begin position="85"/>
        <end position="194"/>
    </location>
</feature>
<proteinExistence type="predicted"/>
<feature type="transmembrane region" description="Helical" evidence="6">
    <location>
        <begin position="54"/>
        <end position="76"/>
    </location>
</feature>
<feature type="transmembrane region" description="Helical" evidence="6">
    <location>
        <begin position="327"/>
        <end position="351"/>
    </location>
</feature>
<dbReference type="Pfam" id="PF03706">
    <property type="entry name" value="LPG_synthase_TM"/>
    <property type="match status" value="1"/>
</dbReference>
<feature type="transmembrane region" description="Helical" evidence="6">
    <location>
        <begin position="258"/>
        <end position="279"/>
    </location>
</feature>
<keyword evidence="5 6" id="KW-0472">Membrane</keyword>
<feature type="transmembrane region" description="Helical" evidence="6">
    <location>
        <begin position="503"/>
        <end position="520"/>
    </location>
</feature>
<keyword evidence="3 6" id="KW-0812">Transmembrane</keyword>
<dbReference type="RefSeq" id="WP_088971722.1">
    <property type="nucleotide sequence ID" value="NZ_JBHLYF010000023.1"/>
</dbReference>
<feature type="transmembrane region" description="Helical" evidence="6">
    <location>
        <begin position="477"/>
        <end position="497"/>
    </location>
</feature>
<dbReference type="InterPro" id="IPR000326">
    <property type="entry name" value="PAP2/HPO"/>
</dbReference>
<evidence type="ECO:0000256" key="1">
    <source>
        <dbReference type="ARBA" id="ARBA00004651"/>
    </source>
</evidence>